<dbReference type="GO" id="GO:0000226">
    <property type="term" value="P:microtubule cytoskeleton organization"/>
    <property type="evidence" value="ECO:0007669"/>
    <property type="project" value="TreeGrafter"/>
</dbReference>
<dbReference type="InterPro" id="IPR011989">
    <property type="entry name" value="ARM-like"/>
</dbReference>
<evidence type="ECO:0000313" key="1">
    <source>
        <dbReference type="EMBL" id="KAK9804696.1"/>
    </source>
</evidence>
<keyword evidence="2" id="KW-1185">Reference proteome</keyword>
<dbReference type="GO" id="GO:0008017">
    <property type="term" value="F:microtubule binding"/>
    <property type="evidence" value="ECO:0007669"/>
    <property type="project" value="TreeGrafter"/>
</dbReference>
<accession>A0AAW1P4P6</accession>
<dbReference type="Proteomes" id="UP001489004">
    <property type="component" value="Unassembled WGS sequence"/>
</dbReference>
<dbReference type="AlphaFoldDB" id="A0AAW1P4P6"/>
<sequence length="78" mass="8548">MSPGEAQVALTSLQSKDWFEACAGCNLTRRLAVHHKEQCTAMLDQLVPLVLKNVKSLRSSLCKTAVMCTADLFQLAIL</sequence>
<dbReference type="PANTHER" id="PTHR21567">
    <property type="entry name" value="CLASP"/>
    <property type="match status" value="1"/>
</dbReference>
<dbReference type="GO" id="GO:0005881">
    <property type="term" value="C:cytoplasmic microtubule"/>
    <property type="evidence" value="ECO:0007669"/>
    <property type="project" value="TreeGrafter"/>
</dbReference>
<protein>
    <submittedName>
        <fullName evidence="1">Uncharacterized protein</fullName>
    </submittedName>
</protein>
<proteinExistence type="predicted"/>
<gene>
    <name evidence="1" type="ORF">WJX72_000266</name>
</gene>
<dbReference type="Gene3D" id="1.25.10.10">
    <property type="entry name" value="Leucine-rich Repeat Variant"/>
    <property type="match status" value="1"/>
</dbReference>
<name>A0AAW1P4P6_9CHLO</name>
<organism evidence="1 2">
    <name type="scientific">[Myrmecia] bisecta</name>
    <dbReference type="NCBI Taxonomy" id="41462"/>
    <lineage>
        <taxon>Eukaryota</taxon>
        <taxon>Viridiplantae</taxon>
        <taxon>Chlorophyta</taxon>
        <taxon>core chlorophytes</taxon>
        <taxon>Trebouxiophyceae</taxon>
        <taxon>Trebouxiales</taxon>
        <taxon>Trebouxiaceae</taxon>
        <taxon>Myrmecia</taxon>
    </lineage>
</organism>
<comment type="caution">
    <text evidence="1">The sequence shown here is derived from an EMBL/GenBank/DDBJ whole genome shotgun (WGS) entry which is preliminary data.</text>
</comment>
<dbReference type="PANTHER" id="PTHR21567:SF62">
    <property type="entry name" value="ARM REPEAT SUPERFAMILY PROTEIN"/>
    <property type="match status" value="1"/>
</dbReference>
<reference evidence="1 2" key="1">
    <citation type="journal article" date="2024" name="Nat. Commun.">
        <title>Phylogenomics reveals the evolutionary origins of lichenization in chlorophyte algae.</title>
        <authorList>
            <person name="Puginier C."/>
            <person name="Libourel C."/>
            <person name="Otte J."/>
            <person name="Skaloud P."/>
            <person name="Haon M."/>
            <person name="Grisel S."/>
            <person name="Petersen M."/>
            <person name="Berrin J.G."/>
            <person name="Delaux P.M."/>
            <person name="Dal Grande F."/>
            <person name="Keller J."/>
        </authorList>
    </citation>
    <scope>NUCLEOTIDE SEQUENCE [LARGE SCALE GENOMIC DNA]</scope>
    <source>
        <strain evidence="1 2">SAG 2043</strain>
    </source>
</reference>
<evidence type="ECO:0000313" key="2">
    <source>
        <dbReference type="Proteomes" id="UP001489004"/>
    </source>
</evidence>
<dbReference type="EMBL" id="JALJOR010000017">
    <property type="protein sequence ID" value="KAK9804696.1"/>
    <property type="molecule type" value="Genomic_DNA"/>
</dbReference>